<gene>
    <name evidence="1" type="ORF">MEPE_03241</name>
</gene>
<dbReference type="Proteomes" id="UP001294444">
    <property type="component" value="Unassembled WGS sequence"/>
</dbReference>
<dbReference type="AlphaFoldDB" id="A0AAJ4XLK3"/>
<keyword evidence="2" id="KW-1185">Reference proteome</keyword>
<sequence length="93" mass="10263">MTLQTTTIITIVWGANDASRTPVRQRTETSYYFSRSGVARSLIGTVRTSSMSSAPNPRFKTTRPAEMMLKSTLWSFRGDNLGATPFAQAAREA</sequence>
<reference evidence="1" key="1">
    <citation type="submission" date="2023-10" db="EMBL/GenBank/DDBJ databases">
        <authorList>
            <person name="Guldener U."/>
        </authorList>
    </citation>
    <scope>NUCLEOTIDE SEQUENCE</scope>
    <source>
        <strain evidence="1">Mp4</strain>
    </source>
</reference>
<proteinExistence type="predicted"/>
<organism evidence="1 2">
    <name type="scientific">Melanopsichium pennsylvanicum</name>
    <dbReference type="NCBI Taxonomy" id="63383"/>
    <lineage>
        <taxon>Eukaryota</taxon>
        <taxon>Fungi</taxon>
        <taxon>Dikarya</taxon>
        <taxon>Basidiomycota</taxon>
        <taxon>Ustilaginomycotina</taxon>
        <taxon>Ustilaginomycetes</taxon>
        <taxon>Ustilaginales</taxon>
        <taxon>Ustilaginaceae</taxon>
        <taxon>Melanopsichium</taxon>
    </lineage>
</organism>
<protein>
    <submittedName>
        <fullName evidence="1">Uncharacterized protein</fullName>
    </submittedName>
</protein>
<evidence type="ECO:0000313" key="1">
    <source>
        <dbReference type="EMBL" id="SNX84532.1"/>
    </source>
</evidence>
<accession>A0AAJ4XLK3</accession>
<name>A0AAJ4XLK3_9BASI</name>
<dbReference type="EMBL" id="OAPG01000006">
    <property type="protein sequence ID" value="SNX84532.1"/>
    <property type="molecule type" value="Genomic_DNA"/>
</dbReference>
<evidence type="ECO:0000313" key="2">
    <source>
        <dbReference type="Proteomes" id="UP001294444"/>
    </source>
</evidence>
<comment type="caution">
    <text evidence="1">The sequence shown here is derived from an EMBL/GenBank/DDBJ whole genome shotgun (WGS) entry which is preliminary data.</text>
</comment>